<reference evidence="6 7" key="1">
    <citation type="submission" date="2016-10" db="EMBL/GenBank/DDBJ databases">
        <authorList>
            <person name="de Groot N.N."/>
        </authorList>
    </citation>
    <scope>NUCLEOTIDE SEQUENCE [LARGE SCALE GENOMIC DNA]</scope>
    <source>
        <strain evidence="6 7">DSM 6793</strain>
    </source>
</reference>
<dbReference type="EC" id="3.1.1.61" evidence="2"/>
<organism evidence="6 7">
    <name type="scientific">Flexibacter flexilis DSM 6793</name>
    <dbReference type="NCBI Taxonomy" id="927664"/>
    <lineage>
        <taxon>Bacteria</taxon>
        <taxon>Pseudomonadati</taxon>
        <taxon>Bacteroidota</taxon>
        <taxon>Cytophagia</taxon>
        <taxon>Cytophagales</taxon>
        <taxon>Flexibacteraceae</taxon>
        <taxon>Flexibacter</taxon>
    </lineage>
</organism>
<dbReference type="OrthoDB" id="1524092at2"/>
<dbReference type="InterPro" id="IPR000673">
    <property type="entry name" value="Sig_transdc_resp-reg_Me-estase"/>
</dbReference>
<dbReference type="PROSITE" id="PS50122">
    <property type="entry name" value="CHEB"/>
    <property type="match status" value="1"/>
</dbReference>
<feature type="active site" evidence="4">
    <location>
        <position position="140"/>
    </location>
</feature>
<gene>
    <name evidence="6" type="ORF">SAMN05421780_104237</name>
</gene>
<dbReference type="Proteomes" id="UP000199514">
    <property type="component" value="Unassembled WGS sequence"/>
</dbReference>
<proteinExistence type="predicted"/>
<sequence length="194" mass="21333">MDTSDYLTTHQYQAVVLGGSAGSIRVVCDILRKLRPDFQLPLIIVLHRSPQSESGLGKVFEPHSPLPIIEPKVKTRIENGNVYLAPADMHLFVESADYLNTDQSALVQYSRPSIDVLFFSASEIYQNQLLGILVTGANRDGAMGMKLIKDAGGYTVVQDPAEATIDYMPKSAMELSPIDQVLRATEIAELLNKL</sequence>
<evidence type="ECO:0000256" key="1">
    <source>
        <dbReference type="ARBA" id="ARBA00022801"/>
    </source>
</evidence>
<dbReference type="SUPFAM" id="SSF52738">
    <property type="entry name" value="Methylesterase CheB, C-terminal domain"/>
    <property type="match status" value="1"/>
</dbReference>
<evidence type="ECO:0000313" key="7">
    <source>
        <dbReference type="Proteomes" id="UP000199514"/>
    </source>
</evidence>
<comment type="catalytic activity">
    <reaction evidence="3">
        <text>[protein]-L-glutamate 5-O-methyl ester + H2O = L-glutamyl-[protein] + methanol + H(+)</text>
        <dbReference type="Rhea" id="RHEA:23236"/>
        <dbReference type="Rhea" id="RHEA-COMP:10208"/>
        <dbReference type="Rhea" id="RHEA-COMP:10311"/>
        <dbReference type="ChEBI" id="CHEBI:15377"/>
        <dbReference type="ChEBI" id="CHEBI:15378"/>
        <dbReference type="ChEBI" id="CHEBI:17790"/>
        <dbReference type="ChEBI" id="CHEBI:29973"/>
        <dbReference type="ChEBI" id="CHEBI:82795"/>
        <dbReference type="EC" id="3.1.1.61"/>
    </reaction>
</comment>
<dbReference type="Pfam" id="PF01339">
    <property type="entry name" value="CheB_methylest"/>
    <property type="match status" value="1"/>
</dbReference>
<dbReference type="Gene3D" id="3.40.50.180">
    <property type="entry name" value="Methylesterase CheB, C-terminal domain"/>
    <property type="match status" value="1"/>
</dbReference>
<dbReference type="InterPro" id="IPR035909">
    <property type="entry name" value="CheB_C"/>
</dbReference>
<evidence type="ECO:0000259" key="5">
    <source>
        <dbReference type="PROSITE" id="PS50122"/>
    </source>
</evidence>
<dbReference type="CDD" id="cd16433">
    <property type="entry name" value="CheB"/>
    <property type="match status" value="1"/>
</dbReference>
<protein>
    <recommendedName>
        <fullName evidence="2">protein-glutamate methylesterase</fullName>
        <ecNumber evidence="2">3.1.1.61</ecNumber>
    </recommendedName>
</protein>
<dbReference type="GO" id="GO:0005737">
    <property type="term" value="C:cytoplasm"/>
    <property type="evidence" value="ECO:0007669"/>
    <property type="project" value="InterPro"/>
</dbReference>
<evidence type="ECO:0000256" key="2">
    <source>
        <dbReference type="ARBA" id="ARBA00039140"/>
    </source>
</evidence>
<evidence type="ECO:0000256" key="3">
    <source>
        <dbReference type="ARBA" id="ARBA00048267"/>
    </source>
</evidence>
<dbReference type="RefSeq" id="WP_091511083.1">
    <property type="nucleotide sequence ID" value="NZ_FOLE01000004.1"/>
</dbReference>
<dbReference type="EMBL" id="FOLE01000004">
    <property type="protein sequence ID" value="SFC31907.1"/>
    <property type="molecule type" value="Genomic_DNA"/>
</dbReference>
<name>A0A1I1I6H3_9BACT</name>
<feature type="domain" description="CheB-type methylesterase" evidence="5">
    <location>
        <begin position="8"/>
        <end position="194"/>
    </location>
</feature>
<dbReference type="GO" id="GO:0006935">
    <property type="term" value="P:chemotaxis"/>
    <property type="evidence" value="ECO:0007669"/>
    <property type="project" value="UniProtKB-UniRule"/>
</dbReference>
<accession>A0A1I1I6H3</accession>
<evidence type="ECO:0000313" key="6">
    <source>
        <dbReference type="EMBL" id="SFC31907.1"/>
    </source>
</evidence>
<dbReference type="PANTHER" id="PTHR42872:SF3">
    <property type="entry name" value="PROTEIN-GLUTAMATE METHYLESTERASE_PROTEIN-GLUTAMINE GLUTAMINASE 1"/>
    <property type="match status" value="1"/>
</dbReference>
<dbReference type="GO" id="GO:0000156">
    <property type="term" value="F:phosphorelay response regulator activity"/>
    <property type="evidence" value="ECO:0007669"/>
    <property type="project" value="InterPro"/>
</dbReference>
<feature type="active site" evidence="4">
    <location>
        <position position="47"/>
    </location>
</feature>
<dbReference type="GO" id="GO:0008984">
    <property type="term" value="F:protein-glutamate methylesterase activity"/>
    <property type="evidence" value="ECO:0007669"/>
    <property type="project" value="UniProtKB-EC"/>
</dbReference>
<feature type="active site" evidence="4">
    <location>
        <position position="20"/>
    </location>
</feature>
<dbReference type="STRING" id="927664.SAMN05421780_104237"/>
<keyword evidence="7" id="KW-1185">Reference proteome</keyword>
<evidence type="ECO:0000256" key="4">
    <source>
        <dbReference type="PROSITE-ProRule" id="PRU00050"/>
    </source>
</evidence>
<dbReference type="AlphaFoldDB" id="A0A1I1I6H3"/>
<keyword evidence="4" id="KW-0145">Chemotaxis</keyword>
<dbReference type="PANTHER" id="PTHR42872">
    <property type="entry name" value="PROTEIN-GLUTAMATE METHYLESTERASE/PROTEIN-GLUTAMINE GLUTAMINASE"/>
    <property type="match status" value="1"/>
</dbReference>
<keyword evidence="1 4" id="KW-0378">Hydrolase</keyword>